<dbReference type="AlphaFoldDB" id="A0A5C7GM09"/>
<dbReference type="RefSeq" id="WP_147766870.1">
    <property type="nucleotide sequence ID" value="NZ_VRKQ01000008.1"/>
</dbReference>
<dbReference type="Pfam" id="PF12006">
    <property type="entry name" value="DUF3500"/>
    <property type="match status" value="1"/>
</dbReference>
<proteinExistence type="predicted"/>
<dbReference type="PANTHER" id="PTHR37489">
    <property type="entry name" value="DUF3500 DOMAIN-CONTAINING PROTEIN"/>
    <property type="match status" value="1"/>
</dbReference>
<name>A0A5C7GM09_9FLAO</name>
<accession>A0A5C7GM09</accession>
<gene>
    <name evidence="1" type="ORF">FUA22_05340</name>
</gene>
<dbReference type="Proteomes" id="UP000321080">
    <property type="component" value="Unassembled WGS sequence"/>
</dbReference>
<reference evidence="1 2" key="1">
    <citation type="submission" date="2019-08" db="EMBL/GenBank/DDBJ databases">
        <title>Seonamhaeicola sediminis sp. nov., isolated from marine sediment.</title>
        <authorList>
            <person name="Cao W.R."/>
        </authorList>
    </citation>
    <scope>NUCLEOTIDE SEQUENCE [LARGE SCALE GENOMIC DNA]</scope>
    <source>
        <strain evidence="1 2">1505</strain>
    </source>
</reference>
<sequence length="339" mass="39463">MRKLITLSVSCMAIFLLLSFSFHKSKHVVKFLDCLNTEQLKKVSLPFDDNSRTSWHFLPSTMYPREGITLKELNNDQEAVFFKMLTHFLSESGYNKTTKIIDLENVLVELGGDPKFRDAKAYYIAIYGNPREDKIWAWSFEGHHISLNFTVKDHKISASPRFFGSNPAIIKKGSRKGERTLHREEKLAYLLMKSLSDEQKKEVIFRDTAYPDIVTSNSTTVTPLEPVGIKATKLNDEQKVKLKAILYQYLRDLPDKLAQARESKIHNEEFNDILFAWAGSTKRDEPHYYRIQGKTFLIELDNTQNNANHIHCVWRDFDDDFGRDIIKEHYKNSKHHSNN</sequence>
<evidence type="ECO:0000313" key="2">
    <source>
        <dbReference type="Proteomes" id="UP000321080"/>
    </source>
</evidence>
<evidence type="ECO:0000313" key="1">
    <source>
        <dbReference type="EMBL" id="TXG39300.1"/>
    </source>
</evidence>
<protein>
    <submittedName>
        <fullName evidence="1">DUF3500 domain-containing protein</fullName>
    </submittedName>
</protein>
<dbReference type="OrthoDB" id="581140at2"/>
<dbReference type="InterPro" id="IPR021889">
    <property type="entry name" value="DUF3500"/>
</dbReference>
<dbReference type="EMBL" id="VRKQ01000008">
    <property type="protein sequence ID" value="TXG39300.1"/>
    <property type="molecule type" value="Genomic_DNA"/>
</dbReference>
<keyword evidence="2" id="KW-1185">Reference proteome</keyword>
<organism evidence="1 2">
    <name type="scientific">Seonamhaeicola maritimus</name>
    <dbReference type="NCBI Taxonomy" id="2591822"/>
    <lineage>
        <taxon>Bacteria</taxon>
        <taxon>Pseudomonadati</taxon>
        <taxon>Bacteroidota</taxon>
        <taxon>Flavobacteriia</taxon>
        <taxon>Flavobacteriales</taxon>
        <taxon>Flavobacteriaceae</taxon>
    </lineage>
</organism>
<comment type="caution">
    <text evidence="1">The sequence shown here is derived from an EMBL/GenBank/DDBJ whole genome shotgun (WGS) entry which is preliminary data.</text>
</comment>
<dbReference type="PANTHER" id="PTHR37489:SF1">
    <property type="entry name" value="DUF3500 DOMAIN-CONTAINING PROTEIN"/>
    <property type="match status" value="1"/>
</dbReference>